<organism evidence="6 7">
    <name type="scientific">Diaporthe vaccinii</name>
    <dbReference type="NCBI Taxonomy" id="105482"/>
    <lineage>
        <taxon>Eukaryota</taxon>
        <taxon>Fungi</taxon>
        <taxon>Dikarya</taxon>
        <taxon>Ascomycota</taxon>
        <taxon>Pezizomycotina</taxon>
        <taxon>Sordariomycetes</taxon>
        <taxon>Sordariomycetidae</taxon>
        <taxon>Diaporthales</taxon>
        <taxon>Diaporthaceae</taxon>
        <taxon>Diaporthe</taxon>
        <taxon>Diaporthe eres species complex</taxon>
    </lineage>
</organism>
<dbReference type="SMART" id="SM00454">
    <property type="entry name" value="SAM"/>
    <property type="match status" value="1"/>
</dbReference>
<name>A0ABR4F8E8_9PEZI</name>
<gene>
    <name evidence="6" type="ORF">FJTKL_14885</name>
</gene>
<feature type="region of interest" description="Disordered" evidence="4">
    <location>
        <begin position="306"/>
        <end position="352"/>
    </location>
</feature>
<feature type="region of interest" description="Disordered" evidence="4">
    <location>
        <begin position="382"/>
        <end position="426"/>
    </location>
</feature>
<dbReference type="SMART" id="SM00398">
    <property type="entry name" value="HMG"/>
    <property type="match status" value="1"/>
</dbReference>
<feature type="DNA-binding region" description="HMG box" evidence="3">
    <location>
        <begin position="123"/>
        <end position="189"/>
    </location>
</feature>
<dbReference type="InterPro" id="IPR013761">
    <property type="entry name" value="SAM/pointed_sf"/>
</dbReference>
<dbReference type="PROSITE" id="PS50118">
    <property type="entry name" value="HMG_BOX_2"/>
    <property type="match status" value="1"/>
</dbReference>
<feature type="compositionally biased region" description="Polar residues" evidence="4">
    <location>
        <begin position="94"/>
        <end position="106"/>
    </location>
</feature>
<dbReference type="PANTHER" id="PTHR46040">
    <property type="entry name" value="HIGH MOBILITY GROUP PROTEIN 2"/>
    <property type="match status" value="1"/>
</dbReference>
<comment type="caution">
    <text evidence="6">The sequence shown here is derived from an EMBL/GenBank/DDBJ whole genome shotgun (WGS) entry which is preliminary data.</text>
</comment>
<dbReference type="Gene3D" id="1.10.30.10">
    <property type="entry name" value="High mobility group box domain"/>
    <property type="match status" value="1"/>
</dbReference>
<evidence type="ECO:0000256" key="3">
    <source>
        <dbReference type="PROSITE-ProRule" id="PRU00267"/>
    </source>
</evidence>
<sequence>MSPKLQEVFGELGISQYLDVFLDQGFDTWDTILDITESDLDALGVKLGHRRKLQRRIANARGLAPDVALASPTRASVEDTRAGADVQKPEASAVPSTDSRENSNGVVQKRKYRRHPKPDENAPERAPSAYVLFSNKMREDLKGQNLTFTEIAKLVGENWQGLTQAEKEPYERDAQAAKEKYNRDLAEYKKTPDYKKYLQYLQEFKAKHANHPQDKEVSKRVRLSDPNIGDSTAVNGHSARAARAGSVGDHNGEPPARRQRIGSIVSNGESYYAPSVASISQRTPGEESILTSPAASYFDRRFDRRLEQSPGPGLTGSPRDISSQPSAPPRRDPVYADGPRADGPALARSLPPLSDVFEGRSMLNGAAHPSEAPAQSMGLLPRGLQTASPANTPSLSGSESRPPSLKKEQSSAGSMSSASSAYSSFPRTPIEGPLPIHALLSGGKQFPSYDAAFAANPAIQGRSMSPDDRPPTIYPLERAPSDPTPANHALSHINGYLKGHGPVPSQNHTPVGRHAYSPAYNELRLAPVSTPVPAPAPATATATGPAPRLNESTVAETPQNLSMIAFGCGTFNWLHLPSFFSRFTTVQPVGQIPLPPPRQHYVHPTIGTSARHVCGADMLGGKDTIRRGDREEGVITPAFVGSESNVGSCFMAAMGIEEINYNNMCCGVSFSPAEAECVPEHLASQAAPEEQHCVERGNGCDE</sequence>
<proteinExistence type="predicted"/>
<dbReference type="PANTHER" id="PTHR46040:SF3">
    <property type="entry name" value="HIGH MOBILITY GROUP PROTEIN 2"/>
    <property type="match status" value="1"/>
</dbReference>
<keyword evidence="1 3" id="KW-0238">DNA-binding</keyword>
<dbReference type="SUPFAM" id="SSF47095">
    <property type="entry name" value="HMG-box"/>
    <property type="match status" value="1"/>
</dbReference>
<dbReference type="Proteomes" id="UP001600888">
    <property type="component" value="Unassembled WGS sequence"/>
</dbReference>
<dbReference type="InterPro" id="IPR036910">
    <property type="entry name" value="HMG_box_dom_sf"/>
</dbReference>
<dbReference type="SUPFAM" id="SSF47769">
    <property type="entry name" value="SAM/Pointed domain"/>
    <property type="match status" value="1"/>
</dbReference>
<evidence type="ECO:0000256" key="1">
    <source>
        <dbReference type="ARBA" id="ARBA00023125"/>
    </source>
</evidence>
<dbReference type="Pfam" id="PF00536">
    <property type="entry name" value="SAM_1"/>
    <property type="match status" value="1"/>
</dbReference>
<dbReference type="Gene3D" id="1.10.150.50">
    <property type="entry name" value="Transcription Factor, Ets-1"/>
    <property type="match status" value="1"/>
</dbReference>
<feature type="region of interest" description="Disordered" evidence="4">
    <location>
        <begin position="73"/>
        <end position="126"/>
    </location>
</feature>
<feature type="compositionally biased region" description="Low complexity" evidence="4">
    <location>
        <begin position="410"/>
        <end position="424"/>
    </location>
</feature>
<accession>A0ABR4F8E8</accession>
<feature type="compositionally biased region" description="Basic and acidic residues" evidence="4">
    <location>
        <begin position="211"/>
        <end position="223"/>
    </location>
</feature>
<protein>
    <recommendedName>
        <fullName evidence="5">HMG box domain-containing protein</fullName>
    </recommendedName>
</protein>
<evidence type="ECO:0000313" key="6">
    <source>
        <dbReference type="EMBL" id="KAL2290984.1"/>
    </source>
</evidence>
<feature type="compositionally biased region" description="Polar residues" evidence="4">
    <location>
        <begin position="385"/>
        <end position="401"/>
    </location>
</feature>
<reference evidence="6 7" key="1">
    <citation type="submission" date="2024-03" db="EMBL/GenBank/DDBJ databases">
        <title>A high-quality draft genome sequence of Diaporthe vaccinii, a causative agent of upright dieback and viscid rot disease in cranberry plants.</title>
        <authorList>
            <person name="Sarrasin M."/>
            <person name="Lang B.F."/>
            <person name="Burger G."/>
        </authorList>
    </citation>
    <scope>NUCLEOTIDE SEQUENCE [LARGE SCALE GENOMIC DNA]</scope>
    <source>
        <strain evidence="6 7">IS7</strain>
    </source>
</reference>
<evidence type="ECO:0000256" key="2">
    <source>
        <dbReference type="ARBA" id="ARBA00023242"/>
    </source>
</evidence>
<evidence type="ECO:0000256" key="4">
    <source>
        <dbReference type="SAM" id="MobiDB-lite"/>
    </source>
</evidence>
<dbReference type="InterPro" id="IPR001660">
    <property type="entry name" value="SAM"/>
</dbReference>
<feature type="region of interest" description="Disordered" evidence="4">
    <location>
        <begin position="207"/>
        <end position="258"/>
    </location>
</feature>
<feature type="domain" description="HMG box" evidence="5">
    <location>
        <begin position="123"/>
        <end position="189"/>
    </location>
</feature>
<dbReference type="Pfam" id="PF00505">
    <property type="entry name" value="HMG_box"/>
    <property type="match status" value="1"/>
</dbReference>
<dbReference type="InterPro" id="IPR051965">
    <property type="entry name" value="ChromReg_NeuronalGeneExpr"/>
</dbReference>
<keyword evidence="7" id="KW-1185">Reference proteome</keyword>
<keyword evidence="2 3" id="KW-0539">Nucleus</keyword>
<evidence type="ECO:0000259" key="5">
    <source>
        <dbReference type="PROSITE" id="PS50118"/>
    </source>
</evidence>
<evidence type="ECO:0000313" key="7">
    <source>
        <dbReference type="Proteomes" id="UP001600888"/>
    </source>
</evidence>
<dbReference type="InterPro" id="IPR009071">
    <property type="entry name" value="HMG_box_dom"/>
</dbReference>
<dbReference type="EMBL" id="JBAWTH010000008">
    <property type="protein sequence ID" value="KAL2290984.1"/>
    <property type="molecule type" value="Genomic_DNA"/>
</dbReference>